<dbReference type="Proteomes" id="UP000220527">
    <property type="component" value="Unassembled WGS sequence"/>
</dbReference>
<evidence type="ECO:0000313" key="2">
    <source>
        <dbReference type="Proteomes" id="UP000220527"/>
    </source>
</evidence>
<name>A0A2A6RIZ0_9CHLR</name>
<dbReference type="EMBL" id="NQWI01000045">
    <property type="protein sequence ID" value="PDW02982.1"/>
    <property type="molecule type" value="Genomic_DNA"/>
</dbReference>
<sequence>MRKFLLGTLLGAGAYLLWRWYESEIVTEFEGMVHLQSEHDHFHLHVDLPPGFTIEPGDTIEILEMPNIQGHTQGEVSYPSRIRFHQASLLRQVLVKRSSLVELNELVEHP</sequence>
<dbReference type="OrthoDB" id="160512at2"/>
<reference evidence="2" key="1">
    <citation type="submission" date="2017-08" db="EMBL/GenBank/DDBJ databases">
        <authorList>
            <person name="Grouzdev D.S."/>
            <person name="Gaisin V.A."/>
            <person name="Rysina M.S."/>
            <person name="Gorlenko V.M."/>
        </authorList>
    </citation>
    <scope>NUCLEOTIDE SEQUENCE [LARGE SCALE GENOMIC DNA]</scope>
    <source>
        <strain evidence="2">Kir15-3F</strain>
    </source>
</reference>
<keyword evidence="2" id="KW-1185">Reference proteome</keyword>
<protein>
    <submittedName>
        <fullName evidence="1">Uncharacterized protein</fullName>
    </submittedName>
</protein>
<dbReference type="RefSeq" id="WP_097644195.1">
    <property type="nucleotide sequence ID" value="NZ_NQWI01000045.1"/>
</dbReference>
<gene>
    <name evidence="1" type="ORF">CJ255_11210</name>
</gene>
<evidence type="ECO:0000313" key="1">
    <source>
        <dbReference type="EMBL" id="PDW02982.1"/>
    </source>
</evidence>
<accession>A0A2A6RIZ0</accession>
<organism evidence="1 2">
    <name type="scientific">Candidatus Viridilinea mediisalina</name>
    <dbReference type="NCBI Taxonomy" id="2024553"/>
    <lineage>
        <taxon>Bacteria</taxon>
        <taxon>Bacillati</taxon>
        <taxon>Chloroflexota</taxon>
        <taxon>Chloroflexia</taxon>
        <taxon>Chloroflexales</taxon>
        <taxon>Chloroflexineae</taxon>
        <taxon>Oscillochloridaceae</taxon>
        <taxon>Candidatus Viridilinea</taxon>
    </lineage>
</organism>
<comment type="caution">
    <text evidence="1">The sequence shown here is derived from an EMBL/GenBank/DDBJ whole genome shotgun (WGS) entry which is preliminary data.</text>
</comment>
<dbReference type="AlphaFoldDB" id="A0A2A6RIZ0"/>
<proteinExistence type="predicted"/>